<comment type="caution">
    <text evidence="8">The sequence shown here is derived from an EMBL/GenBank/DDBJ whole genome shotgun (WGS) entry which is preliminary data.</text>
</comment>
<dbReference type="RefSeq" id="WP_107938943.1">
    <property type="nucleotide sequence ID" value="NZ_QANS01000001.1"/>
</dbReference>
<gene>
    <name evidence="7" type="primary">lgt</name>
    <name evidence="8" type="ORF">CJD38_03795</name>
</gene>
<dbReference type="NCBIfam" id="TIGR00544">
    <property type="entry name" value="lgt"/>
    <property type="match status" value="1"/>
</dbReference>
<feature type="transmembrane region" description="Helical" evidence="7">
    <location>
        <begin position="241"/>
        <end position="262"/>
    </location>
</feature>
<sequence>MLIHPDIDPVAIHLGPLAVRWYGLMYLLGFWGAWWLALRRARMPHNNWPAERVGDLLFYVVMGVILGGRIGYTLFYNFDDQGQLIFLHDPMVIFRIWEGGMSFHGGLIGVIVAYFIFAWQRKINVFEIADFAAPVIPIGLFTGRIGNFINGELWGAPTTLPWGMVFKHGGPLPRHPSMLYEAALEGLLMFAVLYWFASKPRPRMAVSGLFLVLYSCSRVLVETVRTPDVQLGYLFGTNWITMGMTLSAPMFVAGTCFLVLAYTRRR</sequence>
<comment type="similarity">
    <text evidence="1 7">Belongs to the Lgt family.</text>
</comment>
<dbReference type="GO" id="GO:0005886">
    <property type="term" value="C:plasma membrane"/>
    <property type="evidence" value="ECO:0007669"/>
    <property type="project" value="UniProtKB-SubCell"/>
</dbReference>
<dbReference type="PANTHER" id="PTHR30589">
    <property type="entry name" value="PROLIPOPROTEIN DIACYLGLYCERYL TRANSFERASE"/>
    <property type="match status" value="1"/>
</dbReference>
<evidence type="ECO:0000256" key="1">
    <source>
        <dbReference type="ARBA" id="ARBA00007150"/>
    </source>
</evidence>
<comment type="pathway">
    <text evidence="7">Protein modification; lipoprotein biosynthesis (diacylglyceryl transfer).</text>
</comment>
<keyword evidence="6 7" id="KW-0472">Membrane</keyword>
<evidence type="ECO:0000256" key="5">
    <source>
        <dbReference type="ARBA" id="ARBA00022989"/>
    </source>
</evidence>
<proteinExistence type="inferred from homology"/>
<keyword evidence="4 7" id="KW-0812">Transmembrane</keyword>
<dbReference type="OrthoDB" id="871140at2"/>
<feature type="transmembrane region" description="Helical" evidence="7">
    <location>
        <begin position="19"/>
        <end position="36"/>
    </location>
</feature>
<keyword evidence="5 7" id="KW-1133">Transmembrane helix</keyword>
<protein>
    <recommendedName>
        <fullName evidence="7">Phosphatidylglycerol--prolipoprotein diacylglyceryl transferase</fullName>
        <ecNumber evidence="7">2.5.1.145</ecNumber>
    </recommendedName>
</protein>
<dbReference type="Pfam" id="PF01790">
    <property type="entry name" value="LGT"/>
    <property type="match status" value="1"/>
</dbReference>
<comment type="function">
    <text evidence="7">Catalyzes the transfer of the diacylglyceryl group from phosphatidylglycerol to the sulfhydryl group of the N-terminal cysteine of a prolipoprotein, the first step in the formation of mature lipoproteins.</text>
</comment>
<keyword evidence="8" id="KW-0449">Lipoprotein</keyword>
<evidence type="ECO:0000256" key="3">
    <source>
        <dbReference type="ARBA" id="ARBA00022679"/>
    </source>
</evidence>
<dbReference type="HAMAP" id="MF_01147">
    <property type="entry name" value="Lgt"/>
    <property type="match status" value="1"/>
</dbReference>
<keyword evidence="2 7" id="KW-1003">Cell membrane</keyword>
<evidence type="ECO:0000256" key="7">
    <source>
        <dbReference type="HAMAP-Rule" id="MF_01147"/>
    </source>
</evidence>
<dbReference type="PANTHER" id="PTHR30589:SF0">
    <property type="entry name" value="PHOSPHATIDYLGLYCEROL--PROLIPOPROTEIN DIACYLGLYCERYL TRANSFERASE"/>
    <property type="match status" value="1"/>
</dbReference>
<feature type="transmembrane region" description="Helical" evidence="7">
    <location>
        <begin position="56"/>
        <end position="76"/>
    </location>
</feature>
<dbReference type="AlphaFoldDB" id="A0A2T5MKY0"/>
<dbReference type="EMBL" id="QANS01000001">
    <property type="protein sequence ID" value="PTU33236.1"/>
    <property type="molecule type" value="Genomic_DNA"/>
</dbReference>
<feature type="transmembrane region" description="Helical" evidence="7">
    <location>
        <begin position="178"/>
        <end position="197"/>
    </location>
</feature>
<keyword evidence="9" id="KW-1185">Reference proteome</keyword>
<dbReference type="Proteomes" id="UP000244248">
    <property type="component" value="Unassembled WGS sequence"/>
</dbReference>
<reference evidence="8 9" key="1">
    <citation type="submission" date="2018-04" db="EMBL/GenBank/DDBJ databases">
        <title>Novel species isolated from glacier.</title>
        <authorList>
            <person name="Liu Q."/>
            <person name="Xin Y.-H."/>
        </authorList>
    </citation>
    <scope>NUCLEOTIDE SEQUENCE [LARGE SCALE GENOMIC DNA]</scope>
    <source>
        <strain evidence="8 9">GT1R17</strain>
    </source>
</reference>
<evidence type="ECO:0000256" key="2">
    <source>
        <dbReference type="ARBA" id="ARBA00022475"/>
    </source>
</evidence>
<feature type="transmembrane region" description="Helical" evidence="7">
    <location>
        <begin position="131"/>
        <end position="149"/>
    </location>
</feature>
<organism evidence="8 9">
    <name type="scientific">Stenotrophobium rhamnosiphilum</name>
    <dbReference type="NCBI Taxonomy" id="2029166"/>
    <lineage>
        <taxon>Bacteria</taxon>
        <taxon>Pseudomonadati</taxon>
        <taxon>Pseudomonadota</taxon>
        <taxon>Gammaproteobacteria</taxon>
        <taxon>Nevskiales</taxon>
        <taxon>Nevskiaceae</taxon>
        <taxon>Stenotrophobium</taxon>
    </lineage>
</organism>
<dbReference type="EC" id="2.5.1.145" evidence="7"/>
<dbReference type="PROSITE" id="PS01311">
    <property type="entry name" value="LGT"/>
    <property type="match status" value="1"/>
</dbReference>
<evidence type="ECO:0000313" key="8">
    <source>
        <dbReference type="EMBL" id="PTU33236.1"/>
    </source>
</evidence>
<feature type="transmembrane region" description="Helical" evidence="7">
    <location>
        <begin position="96"/>
        <end position="119"/>
    </location>
</feature>
<accession>A0A2T5MKY0</accession>
<evidence type="ECO:0000256" key="6">
    <source>
        <dbReference type="ARBA" id="ARBA00023136"/>
    </source>
</evidence>
<comment type="catalytic activity">
    <reaction evidence="7">
        <text>L-cysteinyl-[prolipoprotein] + a 1,2-diacyl-sn-glycero-3-phospho-(1'-sn-glycerol) = an S-1,2-diacyl-sn-glyceryl-L-cysteinyl-[prolipoprotein] + sn-glycerol 1-phosphate + H(+)</text>
        <dbReference type="Rhea" id="RHEA:56712"/>
        <dbReference type="Rhea" id="RHEA-COMP:14679"/>
        <dbReference type="Rhea" id="RHEA-COMP:14680"/>
        <dbReference type="ChEBI" id="CHEBI:15378"/>
        <dbReference type="ChEBI" id="CHEBI:29950"/>
        <dbReference type="ChEBI" id="CHEBI:57685"/>
        <dbReference type="ChEBI" id="CHEBI:64716"/>
        <dbReference type="ChEBI" id="CHEBI:140658"/>
        <dbReference type="EC" id="2.5.1.145"/>
    </reaction>
</comment>
<evidence type="ECO:0000313" key="9">
    <source>
        <dbReference type="Proteomes" id="UP000244248"/>
    </source>
</evidence>
<dbReference type="GO" id="GO:0042158">
    <property type="term" value="P:lipoprotein biosynthetic process"/>
    <property type="evidence" value="ECO:0007669"/>
    <property type="project" value="UniProtKB-UniRule"/>
</dbReference>
<dbReference type="InterPro" id="IPR001640">
    <property type="entry name" value="Lgt"/>
</dbReference>
<feature type="binding site" evidence="7">
    <location>
        <position position="144"/>
    </location>
    <ligand>
        <name>a 1,2-diacyl-sn-glycero-3-phospho-(1'-sn-glycerol)</name>
        <dbReference type="ChEBI" id="CHEBI:64716"/>
    </ligand>
</feature>
<comment type="subcellular location">
    <subcellularLocation>
        <location evidence="7">Cell membrane</location>
        <topology evidence="7">Multi-pass membrane protein</topology>
    </subcellularLocation>
</comment>
<keyword evidence="3 7" id="KW-0808">Transferase</keyword>
<dbReference type="UniPathway" id="UPA00664"/>
<name>A0A2T5MKY0_9GAMM</name>
<feature type="transmembrane region" description="Helical" evidence="7">
    <location>
        <begin position="204"/>
        <end position="221"/>
    </location>
</feature>
<evidence type="ECO:0000256" key="4">
    <source>
        <dbReference type="ARBA" id="ARBA00022692"/>
    </source>
</evidence>
<dbReference type="GO" id="GO:0008961">
    <property type="term" value="F:phosphatidylglycerol-prolipoprotein diacylglyceryl transferase activity"/>
    <property type="evidence" value="ECO:0007669"/>
    <property type="project" value="UniProtKB-UniRule"/>
</dbReference>